<sequence length="158" mass="18294">MKTNILKMTLISAFVASLSTQVQAVDLDDVTMEIAKEEVKRGHKLGLPLRDTILDYMLEKGDITQAEIDAQKVEREAERTELKALRDAGDPEALKAKREELRAKKREDREAMKSYVDENEDLKNSLVEIKKEAKDKLKDQIKDKIRDRKKQNREKIQD</sequence>
<evidence type="ECO:0000256" key="2">
    <source>
        <dbReference type="SAM" id="SignalP"/>
    </source>
</evidence>
<dbReference type="RefSeq" id="WP_048690695.1">
    <property type="nucleotide sequence ID" value="NZ_KQ130485.1"/>
</dbReference>
<evidence type="ECO:0000256" key="1">
    <source>
        <dbReference type="SAM" id="MobiDB-lite"/>
    </source>
</evidence>
<keyword evidence="2" id="KW-0732">Signal</keyword>
<dbReference type="Proteomes" id="UP000037600">
    <property type="component" value="Unassembled WGS sequence"/>
</dbReference>
<feature type="region of interest" description="Disordered" evidence="1">
    <location>
        <begin position="85"/>
        <end position="117"/>
    </location>
</feature>
<feature type="compositionally biased region" description="Basic and acidic residues" evidence="1">
    <location>
        <begin position="85"/>
        <end position="116"/>
    </location>
</feature>
<dbReference type="STRING" id="1513271.XM47_05870"/>
<evidence type="ECO:0000313" key="4">
    <source>
        <dbReference type="Proteomes" id="UP000037600"/>
    </source>
</evidence>
<dbReference type="EMBL" id="LAZL01000007">
    <property type="protein sequence ID" value="KMT65981.1"/>
    <property type="molecule type" value="Genomic_DNA"/>
</dbReference>
<dbReference type="OrthoDB" id="6386959at2"/>
<feature type="signal peptide" evidence="2">
    <location>
        <begin position="1"/>
        <end position="24"/>
    </location>
</feature>
<evidence type="ECO:0000313" key="3">
    <source>
        <dbReference type="EMBL" id="KMT65981.1"/>
    </source>
</evidence>
<proteinExistence type="predicted"/>
<dbReference type="AlphaFoldDB" id="A0A0J8JMZ1"/>
<gene>
    <name evidence="3" type="ORF">XM47_05870</name>
</gene>
<feature type="chain" id="PRO_5005301494" evidence="2">
    <location>
        <begin position="25"/>
        <end position="158"/>
    </location>
</feature>
<keyword evidence="4" id="KW-1185">Reference proteome</keyword>
<accession>A0A0J8JMZ1</accession>
<reference evidence="3 4" key="1">
    <citation type="submission" date="2015-04" db="EMBL/GenBank/DDBJ databases">
        <title>Draft Genome Sequence of the Novel Agar-Digesting Marine Bacterium Q1.</title>
        <authorList>
            <person name="Li Y."/>
            <person name="Li D."/>
            <person name="Chen G."/>
            <person name="Du Z."/>
        </authorList>
    </citation>
    <scope>NUCLEOTIDE SEQUENCE [LARGE SCALE GENOMIC DNA]</scope>
    <source>
        <strain evidence="3 4">Q1</strain>
    </source>
</reference>
<organism evidence="3 4">
    <name type="scientific">Catenovulum maritimum</name>
    <dbReference type="NCBI Taxonomy" id="1513271"/>
    <lineage>
        <taxon>Bacteria</taxon>
        <taxon>Pseudomonadati</taxon>
        <taxon>Pseudomonadota</taxon>
        <taxon>Gammaproteobacteria</taxon>
        <taxon>Alteromonadales</taxon>
        <taxon>Alteromonadaceae</taxon>
        <taxon>Catenovulum</taxon>
    </lineage>
</organism>
<comment type="caution">
    <text evidence="3">The sequence shown here is derived from an EMBL/GenBank/DDBJ whole genome shotgun (WGS) entry which is preliminary data.</text>
</comment>
<name>A0A0J8JMZ1_9ALTE</name>
<protein>
    <submittedName>
        <fullName evidence="3">Uncharacterized protein</fullName>
    </submittedName>
</protein>